<dbReference type="Proteomes" id="UP000256329">
    <property type="component" value="Unassembled WGS sequence"/>
</dbReference>
<evidence type="ECO:0000313" key="7">
    <source>
        <dbReference type="Proteomes" id="UP000256329"/>
    </source>
</evidence>
<evidence type="ECO:0000313" key="6">
    <source>
        <dbReference type="EMBL" id="RDV82096.1"/>
    </source>
</evidence>
<sequence length="246" mass="26983">MVISLPFAGVHEEPEASSPLVTQALLGEPVLVLEERKGWCRVRALDGSVGWVRQAALTTPFLAAGEPALVIKPKVELDSFALYLGTAVWIRERRGRRCHIFSPSGYEGWVEAEALWPVSRLEERGRGEVVVATAYLFLGTPYLWGGVTREGIDCSGLAYVAYLASGYRLPRDAEDQFAVGREVTEGSALCPGDLVFFSTVAPGASHVGIYCGEGKFINARSRQGVCVNSLDDPYFRSRYLGARRYF</sequence>
<dbReference type="InterPro" id="IPR041382">
    <property type="entry name" value="SH3_16"/>
</dbReference>
<keyword evidence="2" id="KW-0645">Protease</keyword>
<name>A0A3D8P4F3_9THEO</name>
<comment type="caution">
    <text evidence="6">The sequence shown here is derived from an EMBL/GenBank/DDBJ whole genome shotgun (WGS) entry which is preliminary data.</text>
</comment>
<dbReference type="InterPro" id="IPR000064">
    <property type="entry name" value="NLP_P60_dom"/>
</dbReference>
<proteinExistence type="inferred from homology"/>
<dbReference type="Gene3D" id="2.30.30.40">
    <property type="entry name" value="SH3 Domains"/>
    <property type="match status" value="1"/>
</dbReference>
<dbReference type="Pfam" id="PF00877">
    <property type="entry name" value="NLPC_P60"/>
    <property type="match status" value="1"/>
</dbReference>
<dbReference type="GO" id="GO:0006508">
    <property type="term" value="P:proteolysis"/>
    <property type="evidence" value="ECO:0007669"/>
    <property type="project" value="UniProtKB-KW"/>
</dbReference>
<gene>
    <name evidence="6" type="ORF">DXX99_08075</name>
</gene>
<dbReference type="SUPFAM" id="SSF54001">
    <property type="entry name" value="Cysteine proteinases"/>
    <property type="match status" value="1"/>
</dbReference>
<comment type="similarity">
    <text evidence="1">Belongs to the peptidase C40 family.</text>
</comment>
<dbReference type="Pfam" id="PF18348">
    <property type="entry name" value="SH3_16"/>
    <property type="match status" value="1"/>
</dbReference>
<dbReference type="GO" id="GO:0008234">
    <property type="term" value="F:cysteine-type peptidase activity"/>
    <property type="evidence" value="ECO:0007669"/>
    <property type="project" value="UniProtKB-KW"/>
</dbReference>
<evidence type="ECO:0000256" key="3">
    <source>
        <dbReference type="ARBA" id="ARBA00022801"/>
    </source>
</evidence>
<dbReference type="EMBL" id="QSLN01000012">
    <property type="protein sequence ID" value="RDV82096.1"/>
    <property type="molecule type" value="Genomic_DNA"/>
</dbReference>
<dbReference type="PROSITE" id="PS51935">
    <property type="entry name" value="NLPC_P60"/>
    <property type="match status" value="1"/>
</dbReference>
<feature type="domain" description="NlpC/P60" evidence="5">
    <location>
        <begin position="124"/>
        <end position="246"/>
    </location>
</feature>
<evidence type="ECO:0000256" key="4">
    <source>
        <dbReference type="ARBA" id="ARBA00022807"/>
    </source>
</evidence>
<dbReference type="PANTHER" id="PTHR47053">
    <property type="entry name" value="MUREIN DD-ENDOPEPTIDASE MEPH-RELATED"/>
    <property type="match status" value="1"/>
</dbReference>
<accession>A0A3D8P4F3</accession>
<dbReference type="Gene3D" id="3.90.1720.10">
    <property type="entry name" value="endopeptidase domain like (from Nostoc punctiforme)"/>
    <property type="match status" value="1"/>
</dbReference>
<evidence type="ECO:0000256" key="2">
    <source>
        <dbReference type="ARBA" id="ARBA00022670"/>
    </source>
</evidence>
<organism evidence="6 7">
    <name type="scientific">Ammonifex thiophilus</name>
    <dbReference type="NCBI Taxonomy" id="444093"/>
    <lineage>
        <taxon>Bacteria</taxon>
        <taxon>Bacillati</taxon>
        <taxon>Bacillota</taxon>
        <taxon>Clostridia</taxon>
        <taxon>Thermoanaerobacterales</taxon>
        <taxon>Thermoanaerobacteraceae</taxon>
        <taxon>Ammonifex</taxon>
    </lineage>
</organism>
<dbReference type="RefSeq" id="WP_115792989.1">
    <property type="nucleotide sequence ID" value="NZ_QSLN01000012.1"/>
</dbReference>
<keyword evidence="3" id="KW-0378">Hydrolase</keyword>
<dbReference type="OrthoDB" id="9808890at2"/>
<keyword evidence="7" id="KW-1185">Reference proteome</keyword>
<dbReference type="AlphaFoldDB" id="A0A3D8P4F3"/>
<dbReference type="PANTHER" id="PTHR47053:SF1">
    <property type="entry name" value="MUREIN DD-ENDOPEPTIDASE MEPH-RELATED"/>
    <property type="match status" value="1"/>
</dbReference>
<evidence type="ECO:0000259" key="5">
    <source>
        <dbReference type="PROSITE" id="PS51935"/>
    </source>
</evidence>
<keyword evidence="4" id="KW-0788">Thiol protease</keyword>
<protein>
    <submittedName>
        <fullName evidence="6">NlpC/P60 family protein</fullName>
    </submittedName>
</protein>
<dbReference type="InterPro" id="IPR038765">
    <property type="entry name" value="Papain-like_cys_pep_sf"/>
</dbReference>
<reference evidence="6 7" key="1">
    <citation type="submission" date="2018-08" db="EMBL/GenBank/DDBJ databases">
        <title>Form III RuBisCO-mediated autotrophy in Thermodesulfobium bacteria.</title>
        <authorList>
            <person name="Toshchakov S.V."/>
            <person name="Kublanov I.V."/>
            <person name="Frolov E."/>
            <person name="Bonch-Osmolovskaya E.A."/>
            <person name="Tourova T.P."/>
            <person name="Chernych N.A."/>
            <person name="Lebedinsky A.V."/>
        </authorList>
    </citation>
    <scope>NUCLEOTIDE SEQUENCE [LARGE SCALE GENOMIC DNA]</scope>
    <source>
        <strain evidence="6 7">SR</strain>
    </source>
</reference>
<dbReference type="InterPro" id="IPR051202">
    <property type="entry name" value="Peptidase_C40"/>
</dbReference>
<evidence type="ECO:0000256" key="1">
    <source>
        <dbReference type="ARBA" id="ARBA00007074"/>
    </source>
</evidence>